<dbReference type="Proteomes" id="UP001235939">
    <property type="component" value="Chromosome 20"/>
</dbReference>
<evidence type="ECO:0000313" key="2">
    <source>
        <dbReference type="Proteomes" id="UP001235939"/>
    </source>
</evidence>
<name>A0ABY6LMJ5_9ARAC</name>
<reference evidence="1 2" key="1">
    <citation type="submission" date="2022-01" db="EMBL/GenBank/DDBJ databases">
        <title>A chromosomal length assembly of Cordylochernes scorpioides.</title>
        <authorList>
            <person name="Zeh D."/>
            <person name="Zeh J."/>
        </authorList>
    </citation>
    <scope>NUCLEOTIDE SEQUENCE [LARGE SCALE GENOMIC DNA]</scope>
    <source>
        <strain evidence="1">IN4F17</strain>
        <tissue evidence="1">Whole Body</tissue>
    </source>
</reference>
<gene>
    <name evidence="1" type="ORF">LAZ67_20002639</name>
</gene>
<accession>A0ABY6LMJ5</accession>
<evidence type="ECO:0000313" key="1">
    <source>
        <dbReference type="EMBL" id="UYV81829.1"/>
    </source>
</evidence>
<keyword evidence="2" id="KW-1185">Reference proteome</keyword>
<proteinExistence type="predicted"/>
<dbReference type="EMBL" id="CP092882">
    <property type="protein sequence ID" value="UYV81829.1"/>
    <property type="molecule type" value="Genomic_DNA"/>
</dbReference>
<protein>
    <submittedName>
        <fullName evidence="1">Uncharacterized protein</fullName>
    </submittedName>
</protein>
<sequence length="225" mass="25365">MDTNRIEIYPKNGSTVWPTTGMKEQDLETKYHHRFLETKPQKLQEKRQDILHYCHDNHGTEISIRAVFDSEIVVSISTIVHIEKLMSTEPAPRHGLQVSGDVIILSFLKVGRNARTWRALIRRSIPGRPGRSVHVEAAALGSFCQRLLNENSRNDYMDSYSVPAHMHTQGFPYYLTVSPTLGACGRRAIYQCAHLISPSLLLRGPCGGHRYAVGSARETAGRVHH</sequence>
<organism evidence="1 2">
    <name type="scientific">Cordylochernes scorpioides</name>
    <dbReference type="NCBI Taxonomy" id="51811"/>
    <lineage>
        <taxon>Eukaryota</taxon>
        <taxon>Metazoa</taxon>
        <taxon>Ecdysozoa</taxon>
        <taxon>Arthropoda</taxon>
        <taxon>Chelicerata</taxon>
        <taxon>Arachnida</taxon>
        <taxon>Pseudoscorpiones</taxon>
        <taxon>Cheliferoidea</taxon>
        <taxon>Chernetidae</taxon>
        <taxon>Cordylochernes</taxon>
    </lineage>
</organism>